<proteinExistence type="predicted"/>
<evidence type="ECO:0008006" key="4">
    <source>
        <dbReference type="Google" id="ProtNLM"/>
    </source>
</evidence>
<feature type="transmembrane region" description="Helical" evidence="1">
    <location>
        <begin position="445"/>
        <end position="471"/>
    </location>
</feature>
<feature type="transmembrane region" description="Helical" evidence="1">
    <location>
        <begin position="478"/>
        <end position="500"/>
    </location>
</feature>
<protein>
    <recommendedName>
        <fullName evidence="4">Transporter</fullName>
    </recommendedName>
</protein>
<accession>A0A5B7WU90</accession>
<feature type="transmembrane region" description="Helical" evidence="1">
    <location>
        <begin position="167"/>
        <end position="187"/>
    </location>
</feature>
<feature type="transmembrane region" description="Helical" evidence="1">
    <location>
        <begin position="132"/>
        <end position="155"/>
    </location>
</feature>
<evidence type="ECO:0000256" key="1">
    <source>
        <dbReference type="SAM" id="Phobius"/>
    </source>
</evidence>
<evidence type="ECO:0000313" key="2">
    <source>
        <dbReference type="EMBL" id="QCY46804.1"/>
    </source>
</evidence>
<keyword evidence="1" id="KW-1133">Transmembrane helix</keyword>
<feature type="transmembrane region" description="Helical" evidence="1">
    <location>
        <begin position="323"/>
        <end position="347"/>
    </location>
</feature>
<dbReference type="KEGG" id="gcr:GcLGCM259_1059"/>
<feature type="transmembrane region" description="Helical" evidence="1">
    <location>
        <begin position="53"/>
        <end position="76"/>
    </location>
</feature>
<keyword evidence="3" id="KW-1185">Reference proteome</keyword>
<gene>
    <name evidence="2" type="ORF">GcLGCM259_1059</name>
</gene>
<evidence type="ECO:0000313" key="3">
    <source>
        <dbReference type="Proteomes" id="UP000307000"/>
    </source>
</evidence>
<feature type="transmembrane region" description="Helical" evidence="1">
    <location>
        <begin position="299"/>
        <end position="316"/>
    </location>
</feature>
<feature type="transmembrane region" description="Helical" evidence="1">
    <location>
        <begin position="367"/>
        <end position="391"/>
    </location>
</feature>
<feature type="transmembrane region" description="Helical" evidence="1">
    <location>
        <begin position="403"/>
        <end position="425"/>
    </location>
</feature>
<dbReference type="EMBL" id="CP034412">
    <property type="protein sequence ID" value="QCY46804.1"/>
    <property type="molecule type" value="Genomic_DNA"/>
</dbReference>
<dbReference type="Proteomes" id="UP000307000">
    <property type="component" value="Chromosome"/>
</dbReference>
<reference evidence="2 3" key="1">
    <citation type="submission" date="2018-12" db="EMBL/GenBank/DDBJ databases">
        <title>Complete Genome Sequence of Glutamicibacter creatinolyticus strain LGCM259,isolated from an abscess of a 12-year-old mare in Italy.</title>
        <authorList>
            <person name="Santos R.G."/>
            <person name="Silva A.L."/>
            <person name="Seyffert N."/>
            <person name="Castro T.L.P."/>
            <person name="Attili A.R."/>
            <person name="Rifici C."/>
            <person name="Mazzullo G."/>
            <person name="Brenig B."/>
            <person name="Venanzi F."/>
            <person name="Azevedo V."/>
        </authorList>
    </citation>
    <scope>NUCLEOTIDE SEQUENCE [LARGE SCALE GENOMIC DNA]</scope>
    <source>
        <strain evidence="2 3">LGCM 259</strain>
    </source>
</reference>
<sequence length="520" mass="55482">MVAHILKLKLTLLRNGFRRSTWQLVGVIIGTLYALGVVAMLILAAWFSADLQWLSYISILASSLVVIGWAIVPPLLTGVDLTLEPQRFVHFGIEPKTLGRALVLAGFVSIPALITVLAMAGFSVLWRLDPGVLLLALVANLGTAVLAVFGCQYLTIQATALRSKRRFREATFLIFFLLLVSLGPIIGMLTEAATSALDWIDPVATVLAYTPFGTLGAVAPAAAEGAWLAAIGHLLYGLVCLAVLYWLLLRATANAVVTAPAPQRAASAKGLGPFKWMPPTPWGAVAARALVYWLKDPRYAIGVLMVPVLPVIFYFAGSQSGSYAMMFLLGPIFGILMGFSISADVSYDNTAFSLHVLTGVRGRDDRIGRMLACLLVGLVPVLLGAILPGALTNQYWRIPADVGLSLGALLVALAISSVVSARYTYAVPLPGENPMKTPPGNGVRVALTQLLTFGGMGLLLLPLVIPYLFAIFGRIQPLGWVTLAGAFVYGGILLLIGVRVGGKWMDARLPELMQAVLLNK</sequence>
<name>A0A5B7WU90_9MICC</name>
<keyword evidence="1" id="KW-0812">Transmembrane</keyword>
<dbReference type="AlphaFoldDB" id="A0A5B7WU90"/>
<organism evidence="2 3">
    <name type="scientific">Glutamicibacter creatinolyticus</name>
    <dbReference type="NCBI Taxonomy" id="162496"/>
    <lineage>
        <taxon>Bacteria</taxon>
        <taxon>Bacillati</taxon>
        <taxon>Actinomycetota</taxon>
        <taxon>Actinomycetes</taxon>
        <taxon>Micrococcales</taxon>
        <taxon>Micrococcaceae</taxon>
        <taxon>Glutamicibacter</taxon>
    </lineage>
</organism>
<dbReference type="RefSeq" id="WP_138925970.1">
    <property type="nucleotide sequence ID" value="NZ_CP034412.1"/>
</dbReference>
<feature type="transmembrane region" description="Helical" evidence="1">
    <location>
        <begin position="226"/>
        <end position="248"/>
    </location>
</feature>
<feature type="transmembrane region" description="Helical" evidence="1">
    <location>
        <begin position="97"/>
        <end position="126"/>
    </location>
</feature>
<keyword evidence="1" id="KW-0472">Membrane</keyword>
<feature type="transmembrane region" description="Helical" evidence="1">
    <location>
        <begin position="21"/>
        <end position="47"/>
    </location>
</feature>